<feature type="region of interest" description="Disordered" evidence="1">
    <location>
        <begin position="38"/>
        <end position="70"/>
    </location>
</feature>
<sequence length="70" mass="8043">MLFTALAVGDFGRLMNLRFRNSSDMQSWYGRLPGVHQSKAGSWDGRQEQCHRNSRGHQWADSEVPNHKQA</sequence>
<evidence type="ECO:0000256" key="1">
    <source>
        <dbReference type="SAM" id="MobiDB-lite"/>
    </source>
</evidence>
<accession>A0ABN9CHT6</accession>
<organism evidence="2 3">
    <name type="scientific">Staurois parvus</name>
    <dbReference type="NCBI Taxonomy" id="386267"/>
    <lineage>
        <taxon>Eukaryota</taxon>
        <taxon>Metazoa</taxon>
        <taxon>Chordata</taxon>
        <taxon>Craniata</taxon>
        <taxon>Vertebrata</taxon>
        <taxon>Euteleostomi</taxon>
        <taxon>Amphibia</taxon>
        <taxon>Batrachia</taxon>
        <taxon>Anura</taxon>
        <taxon>Neobatrachia</taxon>
        <taxon>Ranoidea</taxon>
        <taxon>Ranidae</taxon>
        <taxon>Staurois</taxon>
    </lineage>
</organism>
<protein>
    <submittedName>
        <fullName evidence="2">Uncharacterized protein</fullName>
    </submittedName>
</protein>
<keyword evidence="3" id="KW-1185">Reference proteome</keyword>
<dbReference type="EMBL" id="CATNWA010009776">
    <property type="protein sequence ID" value="CAI9558677.1"/>
    <property type="molecule type" value="Genomic_DNA"/>
</dbReference>
<name>A0ABN9CHT6_9NEOB</name>
<reference evidence="2" key="1">
    <citation type="submission" date="2023-05" db="EMBL/GenBank/DDBJ databases">
        <authorList>
            <person name="Stuckert A."/>
        </authorList>
    </citation>
    <scope>NUCLEOTIDE SEQUENCE</scope>
</reference>
<feature type="compositionally biased region" description="Basic and acidic residues" evidence="1">
    <location>
        <begin position="58"/>
        <end position="70"/>
    </location>
</feature>
<feature type="non-terminal residue" evidence="2">
    <location>
        <position position="70"/>
    </location>
</feature>
<proteinExistence type="predicted"/>
<dbReference type="Proteomes" id="UP001162483">
    <property type="component" value="Unassembled WGS sequence"/>
</dbReference>
<evidence type="ECO:0000313" key="2">
    <source>
        <dbReference type="EMBL" id="CAI9558677.1"/>
    </source>
</evidence>
<comment type="caution">
    <text evidence="2">The sequence shown here is derived from an EMBL/GenBank/DDBJ whole genome shotgun (WGS) entry which is preliminary data.</text>
</comment>
<evidence type="ECO:0000313" key="3">
    <source>
        <dbReference type="Proteomes" id="UP001162483"/>
    </source>
</evidence>
<gene>
    <name evidence="2" type="ORF">SPARVUS_LOCUS4925000</name>
</gene>